<dbReference type="AlphaFoldDB" id="A0A1I8A783"/>
<name>A0A1I8A783_9BILA</name>
<feature type="transmembrane region" description="Helical" evidence="5">
    <location>
        <begin position="231"/>
        <end position="257"/>
    </location>
</feature>
<dbReference type="Pfam" id="PF00001">
    <property type="entry name" value="7tm_1"/>
    <property type="match status" value="1"/>
</dbReference>
<accession>A0A1I8A783</accession>
<dbReference type="Proteomes" id="UP000095287">
    <property type="component" value="Unplaced"/>
</dbReference>
<feature type="transmembrane region" description="Helical" evidence="5">
    <location>
        <begin position="318"/>
        <end position="341"/>
    </location>
</feature>
<dbReference type="SUPFAM" id="SSF81321">
    <property type="entry name" value="Family A G protein-coupled receptor-like"/>
    <property type="match status" value="1"/>
</dbReference>
<proteinExistence type="predicted"/>
<dbReference type="GO" id="GO:0004930">
    <property type="term" value="F:G protein-coupled receptor activity"/>
    <property type="evidence" value="ECO:0007669"/>
    <property type="project" value="InterPro"/>
</dbReference>
<evidence type="ECO:0000313" key="7">
    <source>
        <dbReference type="Proteomes" id="UP000095287"/>
    </source>
</evidence>
<protein>
    <submittedName>
        <fullName evidence="8">G_PROTEIN_RECEP_F1_2 domain-containing protein</fullName>
    </submittedName>
</protein>
<dbReference type="PROSITE" id="PS50262">
    <property type="entry name" value="G_PROTEIN_RECEP_F1_2"/>
    <property type="match status" value="1"/>
</dbReference>
<sequence length="405" mass="45603">MNYFINGPLTAVLVATGTVLNTVTVCILVRRRFSRQPSNYSEREIVNRHKVTACSYQSVPAQVSVAHKPSTSKAPPQQPACPSPRPRIYTYVLWLSCSDTTLLLSAFLMYCVPTLLHGSFGYYAYLFPVYYVMSNSALIASVWLMIALMIDRYRALCSPLTVALSFQKSLPVAHVHRVLAIVSFSAVIFSLPRFFELTLDHEAQTGEVFVRQTSLVDNMVYMVGYRIAGGIVFYSLFPYVVLFALSARIYCVVRHLAREQQKMHVQKRSNSKGRADSEMILLMVMAKFLISRLMPTALDLAEHISGADTFLHSQTATMFVDISNLVVVLSSTTNFFFFLFLSHSFRRIVMASFVSDPIPKTRYQLLSMKQHFRWHQNTTSSTSSPAKAPPDLHGLPASCQAEFLI</sequence>
<dbReference type="WBParaSite" id="L893_g3355.t1">
    <property type="protein sequence ID" value="L893_g3355.t1"/>
    <property type="gene ID" value="L893_g3355"/>
</dbReference>
<evidence type="ECO:0000259" key="6">
    <source>
        <dbReference type="PROSITE" id="PS50262"/>
    </source>
</evidence>
<evidence type="ECO:0000256" key="4">
    <source>
        <dbReference type="ARBA" id="ARBA00023136"/>
    </source>
</evidence>
<dbReference type="PRINTS" id="PR00237">
    <property type="entry name" value="GPCRRHODOPSN"/>
</dbReference>
<evidence type="ECO:0000313" key="8">
    <source>
        <dbReference type="WBParaSite" id="L893_g3355.t1"/>
    </source>
</evidence>
<organism evidence="7 8">
    <name type="scientific">Steinernema glaseri</name>
    <dbReference type="NCBI Taxonomy" id="37863"/>
    <lineage>
        <taxon>Eukaryota</taxon>
        <taxon>Metazoa</taxon>
        <taxon>Ecdysozoa</taxon>
        <taxon>Nematoda</taxon>
        <taxon>Chromadorea</taxon>
        <taxon>Rhabditida</taxon>
        <taxon>Tylenchina</taxon>
        <taxon>Panagrolaimomorpha</taxon>
        <taxon>Strongyloidoidea</taxon>
        <taxon>Steinernematidae</taxon>
        <taxon>Steinernema</taxon>
    </lineage>
</organism>
<keyword evidence="4 5" id="KW-0472">Membrane</keyword>
<evidence type="ECO:0000256" key="1">
    <source>
        <dbReference type="ARBA" id="ARBA00004370"/>
    </source>
</evidence>
<dbReference type="InterPro" id="IPR017452">
    <property type="entry name" value="GPCR_Rhodpsn_7TM"/>
</dbReference>
<feature type="transmembrane region" description="Helical" evidence="5">
    <location>
        <begin position="178"/>
        <end position="195"/>
    </location>
</feature>
<dbReference type="PANTHER" id="PTHR46641">
    <property type="entry name" value="FMRFAMIDE RECEPTOR-RELATED"/>
    <property type="match status" value="1"/>
</dbReference>
<evidence type="ECO:0000256" key="2">
    <source>
        <dbReference type="ARBA" id="ARBA00022692"/>
    </source>
</evidence>
<keyword evidence="3 5" id="KW-1133">Transmembrane helix</keyword>
<evidence type="ECO:0000256" key="3">
    <source>
        <dbReference type="ARBA" id="ARBA00022989"/>
    </source>
</evidence>
<dbReference type="InterPro" id="IPR000276">
    <property type="entry name" value="GPCR_Rhodpsn"/>
</dbReference>
<dbReference type="PANTHER" id="PTHR46641:SF14">
    <property type="entry name" value="G-PROTEIN COUPLED RECEPTORS FAMILY 1 PROFILE DOMAIN-CONTAINING PROTEIN"/>
    <property type="match status" value="1"/>
</dbReference>
<comment type="subcellular location">
    <subcellularLocation>
        <location evidence="1">Membrane</location>
    </subcellularLocation>
</comment>
<keyword evidence="7" id="KW-1185">Reference proteome</keyword>
<evidence type="ECO:0000256" key="5">
    <source>
        <dbReference type="SAM" id="Phobius"/>
    </source>
</evidence>
<dbReference type="InterPro" id="IPR052954">
    <property type="entry name" value="GPCR-Ligand_Int"/>
</dbReference>
<feature type="transmembrane region" description="Helical" evidence="5">
    <location>
        <begin position="278"/>
        <end position="298"/>
    </location>
</feature>
<dbReference type="GO" id="GO:0016020">
    <property type="term" value="C:membrane"/>
    <property type="evidence" value="ECO:0007669"/>
    <property type="project" value="UniProtKB-SubCell"/>
</dbReference>
<reference evidence="8" key="1">
    <citation type="submission" date="2016-11" db="UniProtKB">
        <authorList>
            <consortium name="WormBaseParasite"/>
        </authorList>
    </citation>
    <scope>IDENTIFICATION</scope>
</reference>
<keyword evidence="2 5" id="KW-0812">Transmembrane</keyword>
<feature type="transmembrane region" description="Helical" evidence="5">
    <location>
        <begin position="122"/>
        <end position="146"/>
    </location>
</feature>
<dbReference type="CDD" id="cd14978">
    <property type="entry name" value="7tmA_FMRFamide_R-like"/>
    <property type="match status" value="1"/>
</dbReference>
<feature type="transmembrane region" description="Helical" evidence="5">
    <location>
        <begin position="12"/>
        <end position="29"/>
    </location>
</feature>
<feature type="transmembrane region" description="Helical" evidence="5">
    <location>
        <begin position="88"/>
        <end position="110"/>
    </location>
</feature>
<dbReference type="Gene3D" id="1.20.1070.10">
    <property type="entry name" value="Rhodopsin 7-helix transmembrane proteins"/>
    <property type="match status" value="1"/>
</dbReference>
<feature type="domain" description="G-protein coupled receptors family 1 profile" evidence="6">
    <location>
        <begin position="57"/>
        <end position="338"/>
    </location>
</feature>